<dbReference type="InterPro" id="IPR001680">
    <property type="entry name" value="WD40_rpt"/>
</dbReference>
<evidence type="ECO:0000256" key="1">
    <source>
        <dbReference type="ARBA" id="ARBA00022574"/>
    </source>
</evidence>
<dbReference type="SUPFAM" id="SSF50978">
    <property type="entry name" value="WD40 repeat-like"/>
    <property type="match status" value="1"/>
</dbReference>
<evidence type="ECO:0000313" key="4">
    <source>
        <dbReference type="EMBL" id="OKH48018.1"/>
    </source>
</evidence>
<evidence type="ECO:0000259" key="3">
    <source>
        <dbReference type="Pfam" id="PF13360"/>
    </source>
</evidence>
<organism evidence="4 5">
    <name type="scientific">Phormidium tenue NIES-30</name>
    <dbReference type="NCBI Taxonomy" id="549789"/>
    <lineage>
        <taxon>Bacteria</taxon>
        <taxon>Bacillati</taxon>
        <taxon>Cyanobacteriota</taxon>
        <taxon>Cyanophyceae</taxon>
        <taxon>Oscillatoriophycideae</taxon>
        <taxon>Oscillatoriales</taxon>
        <taxon>Oscillatoriaceae</taxon>
        <taxon>Phormidium</taxon>
    </lineage>
</organism>
<name>A0A1U7J5I8_9CYAN</name>
<evidence type="ECO:0000313" key="5">
    <source>
        <dbReference type="Proteomes" id="UP000185557"/>
    </source>
</evidence>
<accession>A0A1U7J5I8</accession>
<evidence type="ECO:0000256" key="2">
    <source>
        <dbReference type="ARBA" id="ARBA00022737"/>
    </source>
</evidence>
<proteinExistence type="predicted"/>
<keyword evidence="1" id="KW-0853">WD repeat</keyword>
<protein>
    <recommendedName>
        <fullName evidence="3">Pyrrolo-quinoline quinone repeat domain-containing protein</fullName>
    </recommendedName>
</protein>
<keyword evidence="5" id="KW-1185">Reference proteome</keyword>
<dbReference type="InterPro" id="IPR027417">
    <property type="entry name" value="P-loop_NTPase"/>
</dbReference>
<dbReference type="Gene3D" id="2.130.10.10">
    <property type="entry name" value="YVTN repeat-like/Quinoprotein amine dehydrogenase"/>
    <property type="match status" value="2"/>
</dbReference>
<dbReference type="PANTHER" id="PTHR22847:SF637">
    <property type="entry name" value="WD REPEAT DOMAIN 5B"/>
    <property type="match status" value="1"/>
</dbReference>
<dbReference type="InterPro" id="IPR002372">
    <property type="entry name" value="PQQ_rpt_dom"/>
</dbReference>
<dbReference type="SUPFAM" id="SSF52540">
    <property type="entry name" value="P-loop containing nucleoside triphosphate hydrolases"/>
    <property type="match status" value="1"/>
</dbReference>
<keyword evidence="2" id="KW-0677">Repeat</keyword>
<gene>
    <name evidence="4" type="ORF">NIES30_10945</name>
</gene>
<dbReference type="SUPFAM" id="SSF50998">
    <property type="entry name" value="Quinoprotein alcohol dehydrogenase-like"/>
    <property type="match status" value="1"/>
</dbReference>
<comment type="caution">
    <text evidence="4">The sequence shown here is derived from an EMBL/GenBank/DDBJ whole genome shotgun (WGS) entry which is preliminary data.</text>
</comment>
<dbReference type="InterPro" id="IPR036322">
    <property type="entry name" value="WD40_repeat_dom_sf"/>
</dbReference>
<dbReference type="Gene3D" id="3.40.50.300">
    <property type="entry name" value="P-loop containing nucleotide triphosphate hydrolases"/>
    <property type="match status" value="1"/>
</dbReference>
<dbReference type="STRING" id="549789.NIES30_10945"/>
<dbReference type="OrthoDB" id="434800at2"/>
<dbReference type="SMART" id="SM00320">
    <property type="entry name" value="WD40"/>
    <property type="match status" value="7"/>
</dbReference>
<dbReference type="EMBL" id="MRCG01000007">
    <property type="protein sequence ID" value="OKH48018.1"/>
    <property type="molecule type" value="Genomic_DNA"/>
</dbReference>
<dbReference type="RefSeq" id="WP_073608471.1">
    <property type="nucleotide sequence ID" value="NZ_MRCG01000007.1"/>
</dbReference>
<sequence>MNQPLDASAADLFQTGGSLAADAPTYVKRDADDELYAAIKKGEFCYVLNSRQMGKSSLRVQIMQRLQAEGVACAAIDITRIGSQQVEASRWYAGLIRSLVSGFELPETFNLRSWLQEHEYLTPVQQLGEFIESVLLVQIEQPVVIFVDEIDSVLSLKFPTDDLFTFIRACYNQRVDNAAYGRLTFVLLGVATPADLVRDKTRTPFNVGKAIELSGLQFDRAQPLVEALSQKLANPAEVLQCILGWTEGQPFLTQKLCRLVVEQSEAGAGLSNEMVDCLVKTKVIDHWETQDDQDHLRTIQARILQDERKAGRRLGIYQQVLQQGAVPYDGSPEQMELRLSGLVVTHRGQLEVYNQVYARVFNAEWVNQALGRLRPYAEAITAWLASEQQDDSRLLQGQALIDAQGWALGKNLGTQDYEFLAASRELDLGKVKAALVTQEKANQILEEANQKAARRLKLSAGGVVFALSFALIASGWGWSTLNWAKKSSELERRGTALLKYQPERYTEIDVLLAAIQHGQDLRDFLKPRAKILNEDITNSPAFALVKSVNNVIEVNKIRGDNVIFFEDENQIFSASFSEDISYSYDQNGKENFRVKGGNNIRFLLSKKRILAASFRENMSYVYDRSGKELFRLKGGGEIGVSKDEEVIVTASFNDNIIYVYDQNGKELFQLKGGSGIAISADGQRIVATSYDENLSYVYDQNGKELFQLKGGSGIAISADGQRIVATSYDENLSYVYDQNGKELFQLKGGSGIAISADRQRIIAASYDENLSYVYEQNGKELFQLKGGSDIAISADGQSIVANSNDENLSYVYNKEGQEIFQLKGGSSSVISSDGQRVITSSYDENSSYIYDLKAGLPRLKGSNARISEDEKYIFAESEKDKLIYVHDQNGQLLFHLQGNRFLSNIKETRRIIVGSYEDDLSYVYDQSGQKLFQLQGGLFAFTSEDGQHILTNSYKSNVGYLYDQKGVELSKIEGFILSSSEDMKQILSYDADKDRIFMHNQAGKQLLSLDGERYAILSRDEKRIFTAATAEDGLINIYDQDGKKLFQIKGDFAMPSENGHRIFAEIYTENMSYVYDQNGRELFQLKGVFSDPSGELFLPPGEGGERIFTQSHTDSVSYVYDQNGKELFQLNGTHLRLSKDGQIIVTGSRKDAATRLYDLNGNLLAEFPGYEPEFLGNDRLIFKSTVDDSLEIWPIEYELDDLLARGCYWLRHYFVSHPEEKPEVCSQLASTP</sequence>
<dbReference type="Pfam" id="PF13360">
    <property type="entry name" value="PQQ_2"/>
    <property type="match status" value="1"/>
</dbReference>
<dbReference type="InterPro" id="IPR015943">
    <property type="entry name" value="WD40/YVTN_repeat-like_dom_sf"/>
</dbReference>
<dbReference type="AlphaFoldDB" id="A0A1U7J5I8"/>
<dbReference type="InterPro" id="IPR011044">
    <property type="entry name" value="Quino_amine_DH_bsu"/>
</dbReference>
<dbReference type="Proteomes" id="UP000185557">
    <property type="component" value="Unassembled WGS sequence"/>
</dbReference>
<dbReference type="InterPro" id="IPR011047">
    <property type="entry name" value="Quinoprotein_ADH-like_sf"/>
</dbReference>
<dbReference type="SUPFAM" id="SSF50969">
    <property type="entry name" value="YVTN repeat-like/Quinoprotein amine dehydrogenase"/>
    <property type="match status" value="1"/>
</dbReference>
<feature type="domain" description="Pyrrolo-quinoline quinone repeat" evidence="3">
    <location>
        <begin position="698"/>
        <end position="891"/>
    </location>
</feature>
<dbReference type="Pfam" id="PF14516">
    <property type="entry name" value="AAA_35"/>
    <property type="match status" value="1"/>
</dbReference>
<reference evidence="4 5" key="1">
    <citation type="submission" date="2016-11" db="EMBL/GenBank/DDBJ databases">
        <title>Draft Genome Sequences of Nine Cyanobacterial Strains from Diverse Habitats.</title>
        <authorList>
            <person name="Zhu T."/>
            <person name="Hou S."/>
            <person name="Lu X."/>
            <person name="Hess W.R."/>
        </authorList>
    </citation>
    <scope>NUCLEOTIDE SEQUENCE [LARGE SCALE GENOMIC DNA]</scope>
    <source>
        <strain evidence="4 5">NIES-30</strain>
    </source>
</reference>
<dbReference type="PANTHER" id="PTHR22847">
    <property type="entry name" value="WD40 REPEAT PROTEIN"/>
    <property type="match status" value="1"/>
</dbReference>